<dbReference type="Proteomes" id="UP000779809">
    <property type="component" value="Unassembled WGS sequence"/>
</dbReference>
<evidence type="ECO:0000313" key="18">
    <source>
        <dbReference type="Proteomes" id="UP000779809"/>
    </source>
</evidence>
<evidence type="ECO:0000256" key="1">
    <source>
        <dbReference type="ARBA" id="ARBA00000085"/>
    </source>
</evidence>
<dbReference type="Pfam" id="PF02518">
    <property type="entry name" value="HATPase_c"/>
    <property type="match status" value="1"/>
</dbReference>
<dbReference type="EMBL" id="JACPNR010000009">
    <property type="protein sequence ID" value="MBI2678520.1"/>
    <property type="molecule type" value="Genomic_DNA"/>
</dbReference>
<evidence type="ECO:0000256" key="14">
    <source>
        <dbReference type="SAM" id="Phobius"/>
    </source>
</evidence>
<reference evidence="17" key="1">
    <citation type="submission" date="2020-07" db="EMBL/GenBank/DDBJ databases">
        <title>Huge and variable diversity of episymbiotic CPR bacteria and DPANN archaea in groundwater ecosystems.</title>
        <authorList>
            <person name="He C.Y."/>
            <person name="Keren R."/>
            <person name="Whittaker M."/>
            <person name="Farag I.F."/>
            <person name="Doudna J."/>
            <person name="Cate J.H.D."/>
            <person name="Banfield J.F."/>
        </authorList>
    </citation>
    <scope>NUCLEOTIDE SEQUENCE</scope>
    <source>
        <strain evidence="17">NC_groundwater_580_Pr5_B-0.1um_64_19</strain>
    </source>
</reference>
<organism evidence="17 18">
    <name type="scientific">Candidatus Korobacter versatilis</name>
    <dbReference type="NCBI Taxonomy" id="658062"/>
    <lineage>
        <taxon>Bacteria</taxon>
        <taxon>Pseudomonadati</taxon>
        <taxon>Acidobacteriota</taxon>
        <taxon>Terriglobia</taxon>
        <taxon>Terriglobales</taxon>
        <taxon>Candidatus Korobacteraceae</taxon>
        <taxon>Candidatus Korobacter</taxon>
    </lineage>
</organism>
<dbReference type="SUPFAM" id="SSF47384">
    <property type="entry name" value="Homodimeric domain of signal transducing histidine kinase"/>
    <property type="match status" value="1"/>
</dbReference>
<evidence type="ECO:0000256" key="6">
    <source>
        <dbReference type="ARBA" id="ARBA00022679"/>
    </source>
</evidence>
<dbReference type="SUPFAM" id="SSF103190">
    <property type="entry name" value="Sensory domain-like"/>
    <property type="match status" value="1"/>
</dbReference>
<evidence type="ECO:0000256" key="9">
    <source>
        <dbReference type="ARBA" id="ARBA00022777"/>
    </source>
</evidence>
<dbReference type="InterPro" id="IPR005467">
    <property type="entry name" value="His_kinase_dom"/>
</dbReference>
<feature type="domain" description="Histidine kinase" evidence="15">
    <location>
        <begin position="403"/>
        <end position="617"/>
    </location>
</feature>
<dbReference type="EC" id="2.7.13.3" evidence="3"/>
<protein>
    <recommendedName>
        <fullName evidence="3">histidine kinase</fullName>
        <ecNumber evidence="3">2.7.13.3</ecNumber>
    </recommendedName>
</protein>
<dbReference type="GO" id="GO:0000155">
    <property type="term" value="F:phosphorelay sensor kinase activity"/>
    <property type="evidence" value="ECO:0007669"/>
    <property type="project" value="InterPro"/>
</dbReference>
<evidence type="ECO:0000256" key="3">
    <source>
        <dbReference type="ARBA" id="ARBA00012438"/>
    </source>
</evidence>
<keyword evidence="4" id="KW-1003">Cell membrane</keyword>
<keyword evidence="5" id="KW-0597">Phosphoprotein</keyword>
<feature type="transmembrane region" description="Helical" evidence="14">
    <location>
        <begin position="195"/>
        <end position="218"/>
    </location>
</feature>
<evidence type="ECO:0000259" key="15">
    <source>
        <dbReference type="PROSITE" id="PS50109"/>
    </source>
</evidence>
<dbReference type="InterPro" id="IPR003661">
    <property type="entry name" value="HisK_dim/P_dom"/>
</dbReference>
<keyword evidence="9 17" id="KW-0418">Kinase</keyword>
<keyword evidence="11 14" id="KW-1133">Transmembrane helix</keyword>
<dbReference type="SMART" id="SM00388">
    <property type="entry name" value="HisKA"/>
    <property type="match status" value="1"/>
</dbReference>
<dbReference type="GO" id="GO:0005886">
    <property type="term" value="C:plasma membrane"/>
    <property type="evidence" value="ECO:0007669"/>
    <property type="project" value="UniProtKB-SubCell"/>
</dbReference>
<dbReference type="PANTHER" id="PTHR43065:SF10">
    <property type="entry name" value="PEROXIDE STRESS-ACTIVATED HISTIDINE KINASE MAK3"/>
    <property type="match status" value="1"/>
</dbReference>
<evidence type="ECO:0000256" key="11">
    <source>
        <dbReference type="ARBA" id="ARBA00022989"/>
    </source>
</evidence>
<evidence type="ECO:0000256" key="10">
    <source>
        <dbReference type="ARBA" id="ARBA00022840"/>
    </source>
</evidence>
<name>A0A932ER55_9BACT</name>
<keyword evidence="14" id="KW-0472">Membrane</keyword>
<dbReference type="Gene3D" id="6.10.340.10">
    <property type="match status" value="1"/>
</dbReference>
<dbReference type="AlphaFoldDB" id="A0A932ER55"/>
<feature type="domain" description="HAMP" evidence="16">
    <location>
        <begin position="215"/>
        <end position="267"/>
    </location>
</feature>
<dbReference type="SUPFAM" id="SSF55785">
    <property type="entry name" value="PYP-like sensor domain (PAS domain)"/>
    <property type="match status" value="1"/>
</dbReference>
<keyword evidence="13" id="KW-0175">Coiled coil</keyword>
<keyword evidence="12" id="KW-0902">Two-component regulatory system</keyword>
<keyword evidence="10" id="KW-0067">ATP-binding</keyword>
<dbReference type="Gene3D" id="3.30.450.20">
    <property type="entry name" value="PAS domain"/>
    <property type="match status" value="1"/>
</dbReference>
<dbReference type="PANTHER" id="PTHR43065">
    <property type="entry name" value="SENSOR HISTIDINE KINASE"/>
    <property type="match status" value="1"/>
</dbReference>
<dbReference type="SUPFAM" id="SSF55874">
    <property type="entry name" value="ATPase domain of HSP90 chaperone/DNA topoisomerase II/histidine kinase"/>
    <property type="match status" value="1"/>
</dbReference>
<comment type="caution">
    <text evidence="17">The sequence shown here is derived from an EMBL/GenBank/DDBJ whole genome shotgun (WGS) entry which is preliminary data.</text>
</comment>
<dbReference type="PROSITE" id="PS50885">
    <property type="entry name" value="HAMP"/>
    <property type="match status" value="1"/>
</dbReference>
<dbReference type="PRINTS" id="PR00344">
    <property type="entry name" value="BCTRLSENSOR"/>
</dbReference>
<dbReference type="InterPro" id="IPR004358">
    <property type="entry name" value="Sig_transdc_His_kin-like_C"/>
</dbReference>
<evidence type="ECO:0000313" key="17">
    <source>
        <dbReference type="EMBL" id="MBI2678520.1"/>
    </source>
</evidence>
<evidence type="ECO:0000256" key="13">
    <source>
        <dbReference type="SAM" id="Coils"/>
    </source>
</evidence>
<comment type="catalytic activity">
    <reaction evidence="1">
        <text>ATP + protein L-histidine = ADP + protein N-phospho-L-histidine.</text>
        <dbReference type="EC" id="2.7.13.3"/>
    </reaction>
</comment>
<proteinExistence type="predicted"/>
<dbReference type="InterPro" id="IPR003660">
    <property type="entry name" value="HAMP_dom"/>
</dbReference>
<dbReference type="InterPro" id="IPR036097">
    <property type="entry name" value="HisK_dim/P_sf"/>
</dbReference>
<accession>A0A932ER55</accession>
<gene>
    <name evidence="17" type="ORF">HYX28_07035</name>
</gene>
<evidence type="ECO:0000259" key="16">
    <source>
        <dbReference type="PROSITE" id="PS50885"/>
    </source>
</evidence>
<dbReference type="Gene3D" id="1.10.287.130">
    <property type="match status" value="1"/>
</dbReference>
<evidence type="ECO:0000256" key="8">
    <source>
        <dbReference type="ARBA" id="ARBA00022741"/>
    </source>
</evidence>
<dbReference type="PROSITE" id="PS50109">
    <property type="entry name" value="HIS_KIN"/>
    <property type="match status" value="1"/>
</dbReference>
<comment type="subcellular location">
    <subcellularLocation>
        <location evidence="2">Cell membrane</location>
        <topology evidence="2">Multi-pass membrane protein</topology>
    </subcellularLocation>
</comment>
<evidence type="ECO:0000256" key="4">
    <source>
        <dbReference type="ARBA" id="ARBA00022475"/>
    </source>
</evidence>
<dbReference type="GO" id="GO:0005524">
    <property type="term" value="F:ATP binding"/>
    <property type="evidence" value="ECO:0007669"/>
    <property type="project" value="UniProtKB-KW"/>
</dbReference>
<feature type="transmembrane region" description="Helical" evidence="14">
    <location>
        <begin position="12"/>
        <end position="31"/>
    </location>
</feature>
<evidence type="ECO:0000256" key="12">
    <source>
        <dbReference type="ARBA" id="ARBA00023012"/>
    </source>
</evidence>
<dbReference type="InterPro" id="IPR036890">
    <property type="entry name" value="HATPase_C_sf"/>
</dbReference>
<keyword evidence="7 14" id="KW-0812">Transmembrane</keyword>
<sequence>MLPRLRLKTKLVLAISGMVVAVVATLSFVYVSRLVQNRMEEAFETGDFVAHQVFHATRQALEIDLSNVRLKTNDPAEVDAVVENALQTDAGIKSLIESIVGYSPNIYDVAITDTNGRALLHSDARAIGATVPRREQFQKIREGGLLRQLRLVYGRPGVYEVPIALERDGKPFGTIRVGLSTVFLKSELQPQMNRALLFSGTSIFLSLILAAIVSNIALHPLESIARRLDLLSAGQIAVPDTKAGNDEVGVVTTKIDRLGQQMRDVQEVFSALKENLDQIMANLQDGLMLFTRDHRAVLVSASVESFVGRPRSEMLAHTVREIFDDSTDLGRLILTSFELHHPLDLREVQLGGRRVQVSLDFIEERGQPIGAMLTMRDAESVHRIEDEIELSRRLAAIGRLTSGVAHEVKNPINAIVVHLEVLRQKLKDVDPDTRRHMEIINSEIRRLDRVVQTLVDFTRPVELRLAEIDLRRVVEEVVLLASPEAERHGIRIVHHTAPSPLPVNVDADLIKQAALNIALNGVQAMSAGETPRGGTLTITTAAEGDEAVVTIADEGPGIAPEVRDKIFNLYFTTKKTGTGIGLSMAYRVLQLHNGAIDLDAHSSTHGATFHLRLPLQERTTGQDATVDVRNQGNDQKEVAAQGS</sequence>
<feature type="coiled-coil region" evidence="13">
    <location>
        <begin position="255"/>
        <end position="282"/>
    </location>
</feature>
<dbReference type="Pfam" id="PF00512">
    <property type="entry name" value="HisKA"/>
    <property type="match status" value="1"/>
</dbReference>
<dbReference type="InterPro" id="IPR003594">
    <property type="entry name" value="HATPase_dom"/>
</dbReference>
<dbReference type="InterPro" id="IPR035965">
    <property type="entry name" value="PAS-like_dom_sf"/>
</dbReference>
<dbReference type="Gene3D" id="3.30.565.10">
    <property type="entry name" value="Histidine kinase-like ATPase, C-terminal domain"/>
    <property type="match status" value="1"/>
</dbReference>
<evidence type="ECO:0000256" key="7">
    <source>
        <dbReference type="ARBA" id="ARBA00022692"/>
    </source>
</evidence>
<keyword evidence="6" id="KW-0808">Transferase</keyword>
<dbReference type="InterPro" id="IPR029151">
    <property type="entry name" value="Sensor-like_sf"/>
</dbReference>
<dbReference type="CDD" id="cd18773">
    <property type="entry name" value="PDC1_HK_sensor"/>
    <property type="match status" value="1"/>
</dbReference>
<evidence type="ECO:0000256" key="5">
    <source>
        <dbReference type="ARBA" id="ARBA00022553"/>
    </source>
</evidence>
<keyword evidence="8" id="KW-0547">Nucleotide-binding</keyword>
<evidence type="ECO:0000256" key="2">
    <source>
        <dbReference type="ARBA" id="ARBA00004651"/>
    </source>
</evidence>
<dbReference type="SMART" id="SM00387">
    <property type="entry name" value="HATPase_c"/>
    <property type="match status" value="1"/>
</dbReference>
<dbReference type="CDD" id="cd00082">
    <property type="entry name" value="HisKA"/>
    <property type="match status" value="1"/>
</dbReference>